<dbReference type="GO" id="GO:0008745">
    <property type="term" value="F:N-acetylmuramoyl-L-alanine amidase activity"/>
    <property type="evidence" value="ECO:0007669"/>
    <property type="project" value="InterPro"/>
</dbReference>
<evidence type="ECO:0000313" key="6">
    <source>
        <dbReference type="Proteomes" id="UP000613512"/>
    </source>
</evidence>
<dbReference type="GO" id="GO:0009253">
    <property type="term" value="P:peptidoglycan catabolic process"/>
    <property type="evidence" value="ECO:0007669"/>
    <property type="project" value="InterPro"/>
</dbReference>
<keyword evidence="3" id="KW-0732">Signal</keyword>
<gene>
    <name evidence="5" type="ORF">GCM10008025_11450</name>
</gene>
<dbReference type="SMART" id="SM00646">
    <property type="entry name" value="Ami_3"/>
    <property type="match status" value="1"/>
</dbReference>
<dbReference type="GO" id="GO:0071555">
    <property type="term" value="P:cell wall organization"/>
    <property type="evidence" value="ECO:0007669"/>
    <property type="project" value="UniProtKB-KW"/>
</dbReference>
<comment type="caution">
    <text evidence="5">The sequence shown here is derived from an EMBL/GenBank/DDBJ whole genome shotgun (WGS) entry which is preliminary data.</text>
</comment>
<dbReference type="PANTHER" id="PTHR30404:SF0">
    <property type="entry name" value="N-ACETYLMURAMOYL-L-ALANINE AMIDASE AMIC"/>
    <property type="match status" value="1"/>
</dbReference>
<dbReference type="InterPro" id="IPR050695">
    <property type="entry name" value="N-acetylmuramoyl_amidase_3"/>
</dbReference>
<organism evidence="5 6">
    <name type="scientific">Ornithinibacillus halotolerans</name>
    <dbReference type="NCBI Taxonomy" id="1274357"/>
    <lineage>
        <taxon>Bacteria</taxon>
        <taxon>Bacillati</taxon>
        <taxon>Bacillota</taxon>
        <taxon>Bacilli</taxon>
        <taxon>Bacillales</taxon>
        <taxon>Bacillaceae</taxon>
        <taxon>Ornithinibacillus</taxon>
    </lineage>
</organism>
<dbReference type="Gene3D" id="2.30.30.40">
    <property type="entry name" value="SH3 Domains"/>
    <property type="match status" value="2"/>
</dbReference>
<dbReference type="AlphaFoldDB" id="A0A916RT58"/>
<dbReference type="Gene3D" id="3.40.630.40">
    <property type="entry name" value="Zn-dependent exopeptidases"/>
    <property type="match status" value="1"/>
</dbReference>
<proteinExistence type="predicted"/>
<dbReference type="EMBL" id="BMEY01000004">
    <property type="protein sequence ID" value="GGA69186.1"/>
    <property type="molecule type" value="Genomic_DNA"/>
</dbReference>
<keyword evidence="1" id="KW-0378">Hydrolase</keyword>
<accession>A0A916RT58</accession>
<sequence>MRYKKGLVILCAILILGNFSVSAEANEVIINEDGVNLRGGPGTDHSVLGQVYKDEKYPFVSRDGEWIEIQFNGSSAWVIQDFVTILADETPGDTIEMDESDTISNPVESLHIRSGPSTKYEIIAFVSKGEELVIIGETDNWYKVKLDSSEGYIYKALVDESNETSYGDLNGKTIVVDPGHGGNDSGALSSTEVYERDIAYKTAKILAQELSMLGAEVILTRDEDTFVSLTSRATISNTVNASAFISLHYNSFPESPSVTGISTYYYNEQSESLAQYIQEETVKKSGDRDRGYDFGDFQVIRQNLMPSVLVELGFISNPEIDQLLATNAYQKKLVAGMVNGLQRYFNN</sequence>
<reference evidence="5" key="2">
    <citation type="submission" date="2020-09" db="EMBL/GenBank/DDBJ databases">
        <authorList>
            <person name="Sun Q."/>
            <person name="Zhou Y."/>
        </authorList>
    </citation>
    <scope>NUCLEOTIDE SEQUENCE</scope>
    <source>
        <strain evidence="5">CGMCC 1.12408</strain>
    </source>
</reference>
<evidence type="ECO:0000313" key="5">
    <source>
        <dbReference type="EMBL" id="GGA69186.1"/>
    </source>
</evidence>
<evidence type="ECO:0000256" key="2">
    <source>
        <dbReference type="ARBA" id="ARBA00023316"/>
    </source>
</evidence>
<dbReference type="Pfam" id="PF01520">
    <property type="entry name" value="Amidase_3"/>
    <property type="match status" value="1"/>
</dbReference>
<feature type="domain" description="SH3b" evidence="4">
    <location>
        <begin position="98"/>
        <end position="161"/>
    </location>
</feature>
<protein>
    <submittedName>
        <fullName evidence="5">N-acetylmuramoyl-L-alanine amidase</fullName>
    </submittedName>
</protein>
<evidence type="ECO:0000259" key="4">
    <source>
        <dbReference type="PROSITE" id="PS51781"/>
    </source>
</evidence>
<evidence type="ECO:0000256" key="3">
    <source>
        <dbReference type="SAM" id="SignalP"/>
    </source>
</evidence>
<feature type="chain" id="PRO_5037597432" evidence="3">
    <location>
        <begin position="26"/>
        <end position="347"/>
    </location>
</feature>
<dbReference type="PROSITE" id="PS51781">
    <property type="entry name" value="SH3B"/>
    <property type="match status" value="2"/>
</dbReference>
<dbReference type="Pfam" id="PF08239">
    <property type="entry name" value="SH3_3"/>
    <property type="match status" value="2"/>
</dbReference>
<keyword evidence="2" id="KW-0961">Cell wall biogenesis/degradation</keyword>
<dbReference type="PANTHER" id="PTHR30404">
    <property type="entry name" value="N-ACETYLMURAMOYL-L-ALANINE AMIDASE"/>
    <property type="match status" value="1"/>
</dbReference>
<dbReference type="SMART" id="SM00287">
    <property type="entry name" value="SH3b"/>
    <property type="match status" value="2"/>
</dbReference>
<dbReference type="SUPFAM" id="SSF53187">
    <property type="entry name" value="Zn-dependent exopeptidases"/>
    <property type="match status" value="1"/>
</dbReference>
<keyword evidence="6" id="KW-1185">Reference proteome</keyword>
<reference evidence="5" key="1">
    <citation type="journal article" date="2014" name="Int. J. Syst. Evol. Microbiol.">
        <title>Complete genome sequence of Corynebacterium casei LMG S-19264T (=DSM 44701T), isolated from a smear-ripened cheese.</title>
        <authorList>
            <consortium name="US DOE Joint Genome Institute (JGI-PGF)"/>
            <person name="Walter F."/>
            <person name="Albersmeier A."/>
            <person name="Kalinowski J."/>
            <person name="Ruckert C."/>
        </authorList>
    </citation>
    <scope>NUCLEOTIDE SEQUENCE</scope>
    <source>
        <strain evidence="5">CGMCC 1.12408</strain>
    </source>
</reference>
<dbReference type="InterPro" id="IPR002508">
    <property type="entry name" value="MurNAc-LAA_cat"/>
</dbReference>
<feature type="domain" description="SH3b" evidence="4">
    <location>
        <begin position="25"/>
        <end position="87"/>
    </location>
</feature>
<evidence type="ECO:0000256" key="1">
    <source>
        <dbReference type="ARBA" id="ARBA00022801"/>
    </source>
</evidence>
<name>A0A916RT58_9BACI</name>
<dbReference type="CDD" id="cd02696">
    <property type="entry name" value="MurNAc-LAA"/>
    <property type="match status" value="1"/>
</dbReference>
<dbReference type="Proteomes" id="UP000613512">
    <property type="component" value="Unassembled WGS sequence"/>
</dbReference>
<dbReference type="GO" id="GO:0030288">
    <property type="term" value="C:outer membrane-bounded periplasmic space"/>
    <property type="evidence" value="ECO:0007669"/>
    <property type="project" value="TreeGrafter"/>
</dbReference>
<dbReference type="InterPro" id="IPR003646">
    <property type="entry name" value="SH3-like_bac-type"/>
</dbReference>
<dbReference type="RefSeq" id="WP_188383733.1">
    <property type="nucleotide sequence ID" value="NZ_BMEY01000004.1"/>
</dbReference>
<feature type="signal peptide" evidence="3">
    <location>
        <begin position="1"/>
        <end position="25"/>
    </location>
</feature>